<dbReference type="SUPFAM" id="SSF48452">
    <property type="entry name" value="TPR-like"/>
    <property type="match status" value="4"/>
</dbReference>
<accession>A0AAD6UMT2</accession>
<keyword evidence="2" id="KW-1185">Reference proteome</keyword>
<dbReference type="PANTHER" id="PTHR46082:SF11">
    <property type="entry name" value="AAA+ ATPASE DOMAIN-CONTAINING PROTEIN-RELATED"/>
    <property type="match status" value="1"/>
</dbReference>
<reference evidence="1" key="1">
    <citation type="submission" date="2023-03" db="EMBL/GenBank/DDBJ databases">
        <title>Massive genome expansion in bonnet fungi (Mycena s.s.) driven by repeated elements and novel gene families across ecological guilds.</title>
        <authorList>
            <consortium name="Lawrence Berkeley National Laboratory"/>
            <person name="Harder C.B."/>
            <person name="Miyauchi S."/>
            <person name="Viragh M."/>
            <person name="Kuo A."/>
            <person name="Thoen E."/>
            <person name="Andreopoulos B."/>
            <person name="Lu D."/>
            <person name="Skrede I."/>
            <person name="Drula E."/>
            <person name="Henrissat B."/>
            <person name="Morin E."/>
            <person name="Kohler A."/>
            <person name="Barry K."/>
            <person name="LaButti K."/>
            <person name="Morin E."/>
            <person name="Salamov A."/>
            <person name="Lipzen A."/>
            <person name="Mereny Z."/>
            <person name="Hegedus B."/>
            <person name="Baldrian P."/>
            <person name="Stursova M."/>
            <person name="Weitz H."/>
            <person name="Taylor A."/>
            <person name="Grigoriev I.V."/>
            <person name="Nagy L.G."/>
            <person name="Martin F."/>
            <person name="Kauserud H."/>
        </authorList>
    </citation>
    <scope>NUCLEOTIDE SEQUENCE</scope>
    <source>
        <strain evidence="1">9144</strain>
    </source>
</reference>
<dbReference type="InterPro" id="IPR011990">
    <property type="entry name" value="TPR-like_helical_dom_sf"/>
</dbReference>
<dbReference type="Proteomes" id="UP001219525">
    <property type="component" value="Unassembled WGS sequence"/>
</dbReference>
<name>A0AAD6UMT2_9AGAR</name>
<dbReference type="InterPro" id="IPR059179">
    <property type="entry name" value="MLKL-like_MCAfunc"/>
</dbReference>
<dbReference type="SUPFAM" id="SSF52540">
    <property type="entry name" value="P-loop containing nucleoside triphosphate hydrolases"/>
    <property type="match status" value="1"/>
</dbReference>
<proteinExistence type="predicted"/>
<sequence>MPRLVIDIAPLCLTMSTPNAQAPKPLKGLRKLALRHNQPPRIAPSPEPPEMKTEWIEPLLTTARLGAALGEACPIPYVKGAFNITVFFLESVRKMKKNKEGLKDLCTDIDELLKIIEPYIVTQSSNVEHKLRELCKDFEKFMHSLQDMVHGIQKQDNSTQGKIRAFFQTDTTREQLATHNEQLKSFMARIQLLATLDIHHHVISATASEVLSEISSCPPASRIFHGRQIILESMEQFFASNQSEQQIYVLYGLGGSGKTQIALKFIEQPKARFTHKFFVDASSPETITNNFKMITSMLNIPEETVGGAMSWLASKFEEWLLLFDNADDTNLGLNDFFPQCKHGNIIITTRNPELRVYGAYSQVSNMEEDDAVQLLLMSAAQELCCFPLAIIQAGAYIAKSQDLAGYLGLYADNRVQLLSKKLVQSHDKYAWTVYTTWQLSFERLGQVAQEFLMLCSHLHHEGISENIFKSASVYVCTKQWPSEPDLVVCKKFLAHFYGLDSRWSSMKFRDVVNEILSFSLMDFKPGRQVLSMHPLVHRWCSEVVADSALYNNCIHGVLGMCIGATSELHHLGSMLVPHLLATYGNNMDNVMVPDFRQEYARVYYWAGYHNKARQLQLNVLAKCYSLLGEHHPDTLTAMANLAITHRQLGELDDAKALEIDVLAKRHNLLGEHHPDTLTAMANLAYTHTEVGKLVDAKSLEIEVVAKHHNLLGEHHPDTLTAMQNLANTHRQLGELNNAKALEIDVLAKRHNLLGEHHPDTLRAMANLVITHTKLGELDDAKALGIDVLAKRHNLLGEHHPDTLTAMQNLAYTHRQLGELNDSKALEFDVLAKRHNLLGEHHPDTLTAMANLAVTHTELGELDDAKALEIDVLAKRHNLLGEHHPDTLTAMQNLAVTHKELGELDDAKALEIDVLAKRHNLLGEHHPDTLTAMQNLAYTHRQLGELDDAKALQIDVLATHHNLHGEYHPNTLTAMAHLAITHGWLGELHDAKALEIDVLAKRRNLLGEHHPDTLTAMQNLAITHRRLGELDDAKALQIDVLAKRQNLLGEHHRDTLTAMQSLAITQAGLGELDNAKALEIDVLAKHHNLLGEHHPDTLTAMQNLAVIHVKRGELDDAKALEIDVLAKRHNLLGEHHPNTLRAMANLAYTHRQLGELDEAKALEILMESTTQTH</sequence>
<evidence type="ECO:0008006" key="3">
    <source>
        <dbReference type="Google" id="ProtNLM"/>
    </source>
</evidence>
<dbReference type="Gene3D" id="1.25.40.10">
    <property type="entry name" value="Tetratricopeptide repeat domain"/>
    <property type="match status" value="4"/>
</dbReference>
<dbReference type="EMBL" id="JARJCW010000139">
    <property type="protein sequence ID" value="KAJ7191014.1"/>
    <property type="molecule type" value="Genomic_DNA"/>
</dbReference>
<dbReference type="InterPro" id="IPR027417">
    <property type="entry name" value="P-loop_NTPase"/>
</dbReference>
<dbReference type="AlphaFoldDB" id="A0AAD6UMT2"/>
<dbReference type="GO" id="GO:0007166">
    <property type="term" value="P:cell surface receptor signaling pathway"/>
    <property type="evidence" value="ECO:0007669"/>
    <property type="project" value="InterPro"/>
</dbReference>
<evidence type="ECO:0000313" key="1">
    <source>
        <dbReference type="EMBL" id="KAJ7191014.1"/>
    </source>
</evidence>
<protein>
    <recommendedName>
        <fullName evidence="3">NB-ARC domain-containing protein</fullName>
    </recommendedName>
</protein>
<dbReference type="PANTHER" id="PTHR46082">
    <property type="entry name" value="ATP/GTP-BINDING PROTEIN-RELATED"/>
    <property type="match status" value="1"/>
</dbReference>
<gene>
    <name evidence="1" type="ORF">GGX14DRAFT_546758</name>
</gene>
<organism evidence="1 2">
    <name type="scientific">Mycena pura</name>
    <dbReference type="NCBI Taxonomy" id="153505"/>
    <lineage>
        <taxon>Eukaryota</taxon>
        <taxon>Fungi</taxon>
        <taxon>Dikarya</taxon>
        <taxon>Basidiomycota</taxon>
        <taxon>Agaricomycotina</taxon>
        <taxon>Agaricomycetes</taxon>
        <taxon>Agaricomycetidae</taxon>
        <taxon>Agaricales</taxon>
        <taxon>Marasmiineae</taxon>
        <taxon>Mycenaceae</taxon>
        <taxon>Mycena</taxon>
    </lineage>
</organism>
<dbReference type="InterPro" id="IPR053137">
    <property type="entry name" value="NLR-like"/>
</dbReference>
<dbReference type="Gene3D" id="3.40.50.300">
    <property type="entry name" value="P-loop containing nucleotide triphosphate hydrolases"/>
    <property type="match status" value="1"/>
</dbReference>
<comment type="caution">
    <text evidence="1">The sequence shown here is derived from an EMBL/GenBank/DDBJ whole genome shotgun (WGS) entry which is preliminary data.</text>
</comment>
<dbReference type="CDD" id="cd21037">
    <property type="entry name" value="MLKL_NTD"/>
    <property type="match status" value="1"/>
</dbReference>
<evidence type="ECO:0000313" key="2">
    <source>
        <dbReference type="Proteomes" id="UP001219525"/>
    </source>
</evidence>
<dbReference type="InterPro" id="IPR036537">
    <property type="entry name" value="Adaptor_Cbl_N_dom_sf"/>
</dbReference>
<dbReference type="Pfam" id="PF13374">
    <property type="entry name" value="TPR_10"/>
    <property type="match status" value="14"/>
</dbReference>
<dbReference type="Gene3D" id="1.20.930.20">
    <property type="entry name" value="Adaptor protein Cbl, N-terminal domain"/>
    <property type="match status" value="1"/>
</dbReference>